<dbReference type="InterPro" id="IPR002347">
    <property type="entry name" value="SDR_fam"/>
</dbReference>
<dbReference type="PRINTS" id="PR00080">
    <property type="entry name" value="SDRFAMILY"/>
</dbReference>
<evidence type="ECO:0000313" key="3">
    <source>
        <dbReference type="EMBL" id="ANU12242.1"/>
    </source>
</evidence>
<keyword evidence="4" id="KW-1185">Reference proteome</keyword>
<reference evidence="3" key="1">
    <citation type="submission" date="2016-10" db="EMBL/GenBank/DDBJ databases">
        <authorList>
            <person name="See-Too W.S."/>
        </authorList>
    </citation>
    <scope>NUCLEOTIDE SEQUENCE</scope>
    <source>
        <strain evidence="3">DSM 14505</strain>
    </source>
</reference>
<keyword evidence="2" id="KW-0560">Oxidoreductase</keyword>
<evidence type="ECO:0000256" key="1">
    <source>
        <dbReference type="ARBA" id="ARBA00006484"/>
    </source>
</evidence>
<comment type="similarity">
    <text evidence="1">Belongs to the short-chain dehydrogenases/reductases (SDR) family.</text>
</comment>
<dbReference type="SUPFAM" id="SSF51735">
    <property type="entry name" value="NAD(P)-binding Rossmann-fold domains"/>
    <property type="match status" value="1"/>
</dbReference>
<dbReference type="PRINTS" id="PR00081">
    <property type="entry name" value="GDHRDH"/>
</dbReference>
<evidence type="ECO:0000256" key="2">
    <source>
        <dbReference type="ARBA" id="ARBA00023002"/>
    </source>
</evidence>
<dbReference type="InterPro" id="IPR036291">
    <property type="entry name" value="NAD(P)-bd_dom_sf"/>
</dbReference>
<accession>A0ABN4RJP5</accession>
<dbReference type="Pfam" id="PF13561">
    <property type="entry name" value="adh_short_C2"/>
    <property type="match status" value="1"/>
</dbReference>
<dbReference type="NCBIfam" id="NF005559">
    <property type="entry name" value="PRK07231.1"/>
    <property type="match status" value="1"/>
</dbReference>
<protein>
    <submittedName>
        <fullName evidence="3">2-deoxy-D-gluconate 3-dehydrogenase</fullName>
    </submittedName>
</protein>
<evidence type="ECO:0000313" key="4">
    <source>
        <dbReference type="Proteomes" id="UP000092661"/>
    </source>
</evidence>
<dbReference type="PROSITE" id="PS00061">
    <property type="entry name" value="ADH_SHORT"/>
    <property type="match status" value="1"/>
</dbReference>
<dbReference type="PANTHER" id="PTHR42760:SF5">
    <property type="entry name" value="2-DEHYDRO-3-DEOXY-D-GLUCONATE 5-DEHYDROGENASE"/>
    <property type="match status" value="1"/>
</dbReference>
<dbReference type="EMBL" id="CP016534">
    <property type="protein sequence ID" value="ANU12242.1"/>
    <property type="molecule type" value="Genomic_DNA"/>
</dbReference>
<dbReference type="InterPro" id="IPR020904">
    <property type="entry name" value="Sc_DH/Rdtase_CS"/>
</dbReference>
<gene>
    <name evidence="3" type="ORF">BBH88_13305</name>
</gene>
<organism evidence="3 4">
    <name type="scientific">Planococcus antarcticus DSM 14505</name>
    <dbReference type="NCBI Taxonomy" id="1185653"/>
    <lineage>
        <taxon>Bacteria</taxon>
        <taxon>Bacillati</taxon>
        <taxon>Bacillota</taxon>
        <taxon>Bacilli</taxon>
        <taxon>Bacillales</taxon>
        <taxon>Caryophanaceae</taxon>
        <taxon>Planococcus</taxon>
    </lineage>
</organism>
<name>A0ABN4RJP5_9BACL</name>
<proteinExistence type="inferred from homology"/>
<sequence length="253" mass="27762">MQSIFGITDKVAVVTGASKGIGRDIALLLADAGANLAILARNEQELQELAKEIEEKGRRALAISVDLLDVSSIPGVVQKIVAEFGRIDILINNAGTNIPKPAFETTEQDWDMVMDLNLKSLFFMTKEVGRHMCDQKSGKVIHITSQMAFVGYYDRTAYCSSKGGVTQLMKAMAIEWAPYQINVNAIAPTFIETPMTKKMFEKEEFRDEVLSRIPLGRLAKPDDLFGAVLYLASGASDMVTGHSLVVDGGWTVW</sequence>
<dbReference type="Gene3D" id="3.40.50.720">
    <property type="entry name" value="NAD(P)-binding Rossmann-like Domain"/>
    <property type="match status" value="1"/>
</dbReference>
<dbReference type="PANTHER" id="PTHR42760">
    <property type="entry name" value="SHORT-CHAIN DEHYDROGENASES/REDUCTASES FAMILY MEMBER"/>
    <property type="match status" value="1"/>
</dbReference>
<dbReference type="Proteomes" id="UP000092661">
    <property type="component" value="Chromosome"/>
</dbReference>